<evidence type="ECO:0000313" key="2">
    <source>
        <dbReference type="EMBL" id="ACK74002.1"/>
    </source>
</evidence>
<gene>
    <name evidence="2" type="ordered locus">PCC7424_5427</name>
</gene>
<evidence type="ECO:0000313" key="3">
    <source>
        <dbReference type="Proteomes" id="UP000002384"/>
    </source>
</evidence>
<keyword evidence="3" id="KW-1185">Reference proteome</keyword>
<feature type="transmembrane region" description="Helical" evidence="1">
    <location>
        <begin position="41"/>
        <end position="61"/>
    </location>
</feature>
<feature type="transmembrane region" description="Helical" evidence="1">
    <location>
        <begin position="12"/>
        <end position="35"/>
    </location>
</feature>
<name>B7KMI0_GLOC7</name>
<sequence length="66" mass="7843">MIKNILKNLVIFELYSYFFLSLCILFGLFILSFKITLSLKYRILLILGLNLISAVLTYLYYRVKKI</sequence>
<keyword evidence="1" id="KW-0472">Membrane</keyword>
<organism evidence="2 3">
    <name type="scientific">Gloeothece citriformis (strain PCC 7424)</name>
    <name type="common">Cyanothece sp. (strain PCC 7424)</name>
    <dbReference type="NCBI Taxonomy" id="65393"/>
    <lineage>
        <taxon>Bacteria</taxon>
        <taxon>Bacillati</taxon>
        <taxon>Cyanobacteriota</taxon>
        <taxon>Cyanophyceae</taxon>
        <taxon>Oscillatoriophycideae</taxon>
        <taxon>Chroococcales</taxon>
        <taxon>Aphanothecaceae</taxon>
        <taxon>Gloeothece</taxon>
        <taxon>Gloeothece citriformis</taxon>
    </lineage>
</organism>
<dbReference type="HOGENOM" id="CLU_2823941_0_0_3"/>
<dbReference type="KEGG" id="cyc:PCC7424_5427"/>
<proteinExistence type="predicted"/>
<dbReference type="AlphaFoldDB" id="B7KMI0"/>
<evidence type="ECO:0000256" key="1">
    <source>
        <dbReference type="SAM" id="Phobius"/>
    </source>
</evidence>
<keyword evidence="1" id="KW-1133">Transmembrane helix</keyword>
<protein>
    <submittedName>
        <fullName evidence="2">Uncharacterized protein</fullName>
    </submittedName>
</protein>
<geneLocation type="plasmid" evidence="2 3">
    <name>pP742402</name>
</geneLocation>
<dbReference type="EMBL" id="CP001293">
    <property type="protein sequence ID" value="ACK74002.1"/>
    <property type="molecule type" value="Genomic_DNA"/>
</dbReference>
<accession>B7KMI0</accession>
<keyword evidence="1" id="KW-0812">Transmembrane</keyword>
<reference evidence="3" key="1">
    <citation type="journal article" date="2011" name="MBio">
        <title>Novel metabolic attributes of the genus Cyanothece, comprising a group of unicellular nitrogen-fixing Cyanobacteria.</title>
        <authorList>
            <person name="Bandyopadhyay A."/>
            <person name="Elvitigala T."/>
            <person name="Welsh E."/>
            <person name="Stockel J."/>
            <person name="Liberton M."/>
            <person name="Min H."/>
            <person name="Sherman L.A."/>
            <person name="Pakrasi H.B."/>
        </authorList>
    </citation>
    <scope>NUCLEOTIDE SEQUENCE [LARGE SCALE GENOMIC DNA]</scope>
    <source>
        <strain evidence="3">PCC 7424</strain>
        <plasmid evidence="3">pP742402</plasmid>
    </source>
</reference>
<dbReference type="Proteomes" id="UP000002384">
    <property type="component" value="Plasmid pP742402"/>
</dbReference>
<keyword evidence="2" id="KW-0614">Plasmid</keyword>